<feature type="compositionally biased region" description="Basic and acidic residues" evidence="1">
    <location>
        <begin position="618"/>
        <end position="635"/>
    </location>
</feature>
<dbReference type="Gene3D" id="3.40.50.300">
    <property type="entry name" value="P-loop containing nucleotide triphosphate hydrolases"/>
    <property type="match status" value="1"/>
</dbReference>
<reference evidence="4 5" key="1">
    <citation type="journal article" date="2019" name="Int. J. Syst. Evol. Microbiol.">
        <title>The Global Catalogue of Microorganisms (GCM) 10K type strain sequencing project: providing services to taxonomists for standard genome sequencing and annotation.</title>
        <authorList>
            <consortium name="The Broad Institute Genomics Platform"/>
            <consortium name="The Broad Institute Genome Sequencing Center for Infectious Disease"/>
            <person name="Wu L."/>
            <person name="Ma J."/>
        </authorList>
    </citation>
    <scope>NUCLEOTIDE SEQUENCE [LARGE SCALE GENOMIC DNA]</scope>
    <source>
        <strain evidence="4 5">JCM 12398</strain>
    </source>
</reference>
<evidence type="ECO:0000313" key="5">
    <source>
        <dbReference type="Proteomes" id="UP001501266"/>
    </source>
</evidence>
<dbReference type="SUPFAM" id="SSF52540">
    <property type="entry name" value="P-loop containing nucleoside triphosphate hydrolases"/>
    <property type="match status" value="1"/>
</dbReference>
<evidence type="ECO:0000313" key="4">
    <source>
        <dbReference type="EMBL" id="GAA1425361.1"/>
    </source>
</evidence>
<gene>
    <name evidence="4" type="ORF">GCM10009640_23730</name>
</gene>
<protein>
    <submittedName>
        <fullName evidence="4">Dynamin family protein</fullName>
    </submittedName>
</protein>
<feature type="compositionally biased region" description="Acidic residues" evidence="1">
    <location>
        <begin position="600"/>
        <end position="617"/>
    </location>
</feature>
<feature type="transmembrane region" description="Helical" evidence="2">
    <location>
        <begin position="479"/>
        <end position="499"/>
    </location>
</feature>
<sequence>MVQTSRVTPTIAALDRLDALRSALGGVALPLSIAGADAARDARGAAVRQIDDYVEPRLRHLDAPLLAVVGGSTGAGKSTLVNALIGVPVTRTGVIRPTTRQPILLHSPADAAWFGSTRILPGLARVTGTVREATASRAGEDPDAAQIGSVVLVADERVPRDLAILDAPDVDSIADENRLLAAQLLAAADLWLFATTANRYADAVPWRLLDDAAARDITVGVVLNRVPPGAEGEVEADLRQMLGERGLGAAPVFVVTESPLDDRGMLPAAAVAPIRAWLAGIAGDRAERARIAGRTLAGAVSRLAVTARTVAEARDEQIVTVRDLRDTVETAYDDAAARVGDATRDGVLLRGEVLARWQDYVGTSDVFRTIESWYSRARDRVVAWLQGQPAPPVEVEHEIESGLHAVMVDEAGRAASDAWQRVRHSAVGRELTAGVDLAHPSAELSERASLLVRDWQLALMELITEQAAGKRTKARVMSLGLNVITVALMVVVFASTGGLTGGELAIAGGSAVVGQKLLETIFGEDAVRRLAAQARDDLDDRVRSLMGAEAARWDALLTPVEQGTTGDALRDAASELEAAMREAARAPEPPSRELQRSDVIEAEALDDDAEAPLEGEADEVRELERGAGSPTERDR</sequence>
<dbReference type="InterPro" id="IPR045063">
    <property type="entry name" value="Dynamin_N"/>
</dbReference>
<evidence type="ECO:0000259" key="3">
    <source>
        <dbReference type="Pfam" id="PF00350"/>
    </source>
</evidence>
<dbReference type="EMBL" id="BAAAKK010000005">
    <property type="protein sequence ID" value="GAA1425361.1"/>
    <property type="molecule type" value="Genomic_DNA"/>
</dbReference>
<keyword evidence="2" id="KW-0472">Membrane</keyword>
<dbReference type="Pfam" id="PF00350">
    <property type="entry name" value="Dynamin_N"/>
    <property type="match status" value="1"/>
</dbReference>
<dbReference type="InterPro" id="IPR027417">
    <property type="entry name" value="P-loop_NTPase"/>
</dbReference>
<evidence type="ECO:0000256" key="2">
    <source>
        <dbReference type="SAM" id="Phobius"/>
    </source>
</evidence>
<keyword evidence="2" id="KW-1133">Transmembrane helix</keyword>
<keyword evidence="2" id="KW-0812">Transmembrane</keyword>
<name>A0ABN1YZZ2_9MICO</name>
<comment type="caution">
    <text evidence="4">The sequence shown here is derived from an EMBL/GenBank/DDBJ whole genome shotgun (WGS) entry which is preliminary data.</text>
</comment>
<feature type="compositionally biased region" description="Basic and acidic residues" evidence="1">
    <location>
        <begin position="579"/>
        <end position="599"/>
    </location>
</feature>
<feature type="domain" description="Dynamin N-terminal" evidence="3">
    <location>
        <begin position="68"/>
        <end position="202"/>
    </location>
</feature>
<feature type="region of interest" description="Disordered" evidence="1">
    <location>
        <begin position="579"/>
        <end position="635"/>
    </location>
</feature>
<evidence type="ECO:0000256" key="1">
    <source>
        <dbReference type="SAM" id="MobiDB-lite"/>
    </source>
</evidence>
<organism evidence="4 5">
    <name type="scientific">Agrococcus citreus</name>
    <dbReference type="NCBI Taxonomy" id="84643"/>
    <lineage>
        <taxon>Bacteria</taxon>
        <taxon>Bacillati</taxon>
        <taxon>Actinomycetota</taxon>
        <taxon>Actinomycetes</taxon>
        <taxon>Micrococcales</taxon>
        <taxon>Microbacteriaceae</taxon>
        <taxon>Agrococcus</taxon>
    </lineage>
</organism>
<accession>A0ABN1YZZ2</accession>
<dbReference type="Proteomes" id="UP001501266">
    <property type="component" value="Unassembled WGS sequence"/>
</dbReference>
<proteinExistence type="predicted"/>
<keyword evidence="5" id="KW-1185">Reference proteome</keyword>